<dbReference type="SUPFAM" id="SSF48452">
    <property type="entry name" value="TPR-like"/>
    <property type="match status" value="1"/>
</dbReference>
<dbReference type="InterPro" id="IPR005158">
    <property type="entry name" value="BTAD"/>
</dbReference>
<evidence type="ECO:0000313" key="6">
    <source>
        <dbReference type="Proteomes" id="UP000621266"/>
    </source>
</evidence>
<dbReference type="InterPro" id="IPR018392">
    <property type="entry name" value="LysM"/>
</dbReference>
<proteinExistence type="predicted"/>
<reference evidence="5 6" key="1">
    <citation type="submission" date="2019-10" db="EMBL/GenBank/DDBJ databases">
        <title>Streptomyces tenebrisbrunneis sp.nov., an endogenous actinomycete isolated from of Lycium ruthenicum.</title>
        <authorList>
            <person name="Ma L."/>
        </authorList>
    </citation>
    <scope>NUCLEOTIDE SEQUENCE [LARGE SCALE GENOMIC DNA]</scope>
    <source>
        <strain evidence="5 6">TRM 66187</strain>
    </source>
</reference>
<evidence type="ECO:0000256" key="3">
    <source>
        <dbReference type="SAM" id="Phobius"/>
    </source>
</evidence>
<dbReference type="InterPro" id="IPR051677">
    <property type="entry name" value="AfsR-DnrI-RedD_regulator"/>
</dbReference>
<name>A0ABQ7FCT1_9ACTN</name>
<keyword evidence="1" id="KW-0902">Two-component regulatory system</keyword>
<evidence type="ECO:0000259" key="4">
    <source>
        <dbReference type="PROSITE" id="PS51782"/>
    </source>
</evidence>
<dbReference type="Gene3D" id="1.25.40.10">
    <property type="entry name" value="Tetratricopeptide repeat domain"/>
    <property type="match status" value="1"/>
</dbReference>
<feature type="region of interest" description="Disordered" evidence="2">
    <location>
        <begin position="264"/>
        <end position="335"/>
    </location>
</feature>
<dbReference type="PANTHER" id="PTHR35807">
    <property type="entry name" value="TRANSCRIPTIONAL REGULATOR REDD-RELATED"/>
    <property type="match status" value="1"/>
</dbReference>
<dbReference type="SMART" id="SM01043">
    <property type="entry name" value="BTAD"/>
    <property type="match status" value="1"/>
</dbReference>
<feature type="transmembrane region" description="Helical" evidence="3">
    <location>
        <begin position="65"/>
        <end position="86"/>
    </location>
</feature>
<keyword evidence="3" id="KW-0812">Transmembrane</keyword>
<feature type="compositionally biased region" description="Low complexity" evidence="2">
    <location>
        <begin position="386"/>
        <end position="410"/>
    </location>
</feature>
<keyword evidence="3" id="KW-0472">Membrane</keyword>
<dbReference type="InterPro" id="IPR011990">
    <property type="entry name" value="TPR-like_helical_dom_sf"/>
</dbReference>
<sequence>MTHHSPRRQRVTAAATAGGTLTATLALLLGMPYILWQATGVPWPEHIMSWSAVGERLTQPLSDPLLVELLALAGWLCWAAFAWTVLRETYWYATNLPQLLRDRTAHDEHVAALSARNSLAALCVGTLVLALIGLWRPTAGAHQSFTANEPWLHHTAATAPVELGSAERAARLGGERAGAGTPGAPPRQPGSPAQTEAVDGAGAAQHFEYTVVEGDTLWDIAHVHLDDPCKWPRIYALNKNRVQSDGTRLSDPDLIRPGWRLAIPVTGTDTSRPHQPDPAAPAPAHPEQPVETPPAQPTPAETWAPEHHRDDKVTPSAPAHQDSAPRNTGSEPGPAAVGIGEAGLIGITAAAGLLAARRYWYVQQHRQRRPEKETQSSSLSPIVDKAAQAARAAAQPPCPQDPEALFTRRTPPQPPRSPSTVTIGQQDNSEVPLDVLATTAGCFWSGPGAEGAARALLTGILTAAERQRPSPARVTAVVTADLAERLLPGLPPTFTALTQSADTAHALRAAELHLLAHARACQDQEAELPEAASTPTSPAVREAAPGTLLLLTAPGPAHHGQLQALAVRSRPDTLIVLTLDTALPGAERWDIAADGSTSLPHGHASKLDRLQLFHLTPEAGRDMTEVLLGAHGQRRHLRILPNPSPPPRTRQTEAADEPGTDPLPKPADRQHAEQPTQTKPVRIHVLGPVTLYARGHPDPIGTNLRPEVHEFLALLAAHPAGLLASDIAEKLHLDGNNDQNALKNLRRAVRRALRAATGITTQEFILRHGELHKLHPELVETDLAEFEEILNGLPPDGTPGTLRRGDLNAACEAIARYRGTFAQGRDYLWADAIREHLTMKATDAVLRIAHRAEHTEGAVGERDVILSLLEHLSTVHPDHERLAQHAIRLYQAAGRHDAARHTYTRLKRELDELGLEPEPATRALVMLKANPRKTR</sequence>
<dbReference type="Pfam" id="PF03704">
    <property type="entry name" value="BTAD"/>
    <property type="match status" value="1"/>
</dbReference>
<organism evidence="5 6">
    <name type="scientific">Streptomyces lycii</name>
    <dbReference type="NCBI Taxonomy" id="2654337"/>
    <lineage>
        <taxon>Bacteria</taxon>
        <taxon>Bacillati</taxon>
        <taxon>Actinomycetota</taxon>
        <taxon>Actinomycetes</taxon>
        <taxon>Kitasatosporales</taxon>
        <taxon>Streptomycetaceae</taxon>
        <taxon>Streptomyces</taxon>
    </lineage>
</organism>
<keyword evidence="3" id="KW-1133">Transmembrane helix</keyword>
<evidence type="ECO:0000313" key="5">
    <source>
        <dbReference type="EMBL" id="KAF4406811.1"/>
    </source>
</evidence>
<dbReference type="Pfam" id="PF01476">
    <property type="entry name" value="LysM"/>
    <property type="match status" value="1"/>
</dbReference>
<keyword evidence="6" id="KW-1185">Reference proteome</keyword>
<protein>
    <submittedName>
        <fullName evidence="5">LysM peptidoglycan-binding domain-containing protein</fullName>
    </submittedName>
</protein>
<feature type="transmembrane region" description="Helical" evidence="3">
    <location>
        <begin position="119"/>
        <end position="135"/>
    </location>
</feature>
<dbReference type="InterPro" id="IPR036388">
    <property type="entry name" value="WH-like_DNA-bd_sf"/>
</dbReference>
<feature type="compositionally biased region" description="Basic and acidic residues" evidence="2">
    <location>
        <begin position="304"/>
        <end position="313"/>
    </location>
</feature>
<dbReference type="Proteomes" id="UP000621266">
    <property type="component" value="Unassembled WGS sequence"/>
</dbReference>
<dbReference type="Gene3D" id="3.10.350.10">
    <property type="entry name" value="LysM domain"/>
    <property type="match status" value="1"/>
</dbReference>
<comment type="caution">
    <text evidence="5">The sequence shown here is derived from an EMBL/GenBank/DDBJ whole genome shotgun (WGS) entry which is preliminary data.</text>
</comment>
<feature type="region of interest" description="Disordered" evidence="2">
    <location>
        <begin position="634"/>
        <end position="683"/>
    </location>
</feature>
<feature type="domain" description="LysM" evidence="4">
    <location>
        <begin position="207"/>
        <end position="263"/>
    </location>
</feature>
<accession>A0ABQ7FCT1</accession>
<dbReference type="PROSITE" id="PS51782">
    <property type="entry name" value="LYSM"/>
    <property type="match status" value="1"/>
</dbReference>
<feature type="region of interest" description="Disordered" evidence="2">
    <location>
        <begin position="367"/>
        <end position="425"/>
    </location>
</feature>
<gene>
    <name evidence="5" type="ORF">GCU69_22945</name>
</gene>
<dbReference type="InterPro" id="IPR036779">
    <property type="entry name" value="LysM_dom_sf"/>
</dbReference>
<dbReference type="EMBL" id="WHPN01000350">
    <property type="protein sequence ID" value="KAF4406811.1"/>
    <property type="molecule type" value="Genomic_DNA"/>
</dbReference>
<dbReference type="CDD" id="cd00118">
    <property type="entry name" value="LysM"/>
    <property type="match status" value="1"/>
</dbReference>
<feature type="region of interest" description="Disordered" evidence="2">
    <location>
        <begin position="174"/>
        <end position="199"/>
    </location>
</feature>
<feature type="transmembrane region" description="Helical" evidence="3">
    <location>
        <begin position="12"/>
        <end position="36"/>
    </location>
</feature>
<feature type="compositionally biased region" description="Pro residues" evidence="2">
    <location>
        <begin position="276"/>
        <end position="297"/>
    </location>
</feature>
<evidence type="ECO:0000256" key="2">
    <source>
        <dbReference type="SAM" id="MobiDB-lite"/>
    </source>
</evidence>
<dbReference type="RefSeq" id="WP_156207035.1">
    <property type="nucleotide sequence ID" value="NZ_WHPN01000350.1"/>
</dbReference>
<evidence type="ECO:0000256" key="1">
    <source>
        <dbReference type="ARBA" id="ARBA00023012"/>
    </source>
</evidence>
<dbReference type="Gene3D" id="1.10.10.10">
    <property type="entry name" value="Winged helix-like DNA-binding domain superfamily/Winged helix DNA-binding domain"/>
    <property type="match status" value="1"/>
</dbReference>